<organism evidence="5 6">
    <name type="scientific">Sporormia fimetaria CBS 119925</name>
    <dbReference type="NCBI Taxonomy" id="1340428"/>
    <lineage>
        <taxon>Eukaryota</taxon>
        <taxon>Fungi</taxon>
        <taxon>Dikarya</taxon>
        <taxon>Ascomycota</taxon>
        <taxon>Pezizomycotina</taxon>
        <taxon>Dothideomycetes</taxon>
        <taxon>Pleosporomycetidae</taxon>
        <taxon>Pleosporales</taxon>
        <taxon>Sporormiaceae</taxon>
        <taxon>Sporormia</taxon>
    </lineage>
</organism>
<feature type="compositionally biased region" description="Basic and acidic residues" evidence="2">
    <location>
        <begin position="439"/>
        <end position="478"/>
    </location>
</feature>
<evidence type="ECO:0000313" key="6">
    <source>
        <dbReference type="Proteomes" id="UP000799440"/>
    </source>
</evidence>
<feature type="region of interest" description="Disordered" evidence="2">
    <location>
        <begin position="497"/>
        <end position="604"/>
    </location>
</feature>
<evidence type="ECO:0000256" key="1">
    <source>
        <dbReference type="SAM" id="Coils"/>
    </source>
</evidence>
<evidence type="ECO:0000259" key="4">
    <source>
        <dbReference type="Pfam" id="PF25995"/>
    </source>
</evidence>
<evidence type="ECO:0000256" key="2">
    <source>
        <dbReference type="SAM" id="MobiDB-lite"/>
    </source>
</evidence>
<feature type="compositionally biased region" description="Basic and acidic residues" evidence="2">
    <location>
        <begin position="588"/>
        <end position="602"/>
    </location>
</feature>
<evidence type="ECO:0000313" key="5">
    <source>
        <dbReference type="EMBL" id="KAF2743047.1"/>
    </source>
</evidence>
<dbReference type="Proteomes" id="UP000799440">
    <property type="component" value="Unassembled WGS sequence"/>
</dbReference>
<gene>
    <name evidence="5" type="ORF">M011DRAFT_529453</name>
</gene>
<protein>
    <submittedName>
        <fullName evidence="5">Uncharacterized protein</fullName>
    </submittedName>
</protein>
<feature type="domain" description="STB6-like N-terminal" evidence="4">
    <location>
        <begin position="42"/>
        <end position="181"/>
    </location>
</feature>
<dbReference type="InterPro" id="IPR059025">
    <property type="entry name" value="STB6_N"/>
</dbReference>
<feature type="compositionally biased region" description="Polar residues" evidence="2">
    <location>
        <begin position="1"/>
        <end position="18"/>
    </location>
</feature>
<feature type="domain" description="Peptidoglycan binding-like" evidence="3">
    <location>
        <begin position="299"/>
        <end position="336"/>
    </location>
</feature>
<dbReference type="InterPro" id="IPR038919">
    <property type="entry name" value="STB2/STB2"/>
</dbReference>
<feature type="compositionally biased region" description="Polar residues" evidence="2">
    <location>
        <begin position="547"/>
        <end position="559"/>
    </location>
</feature>
<dbReference type="OrthoDB" id="19806at2759"/>
<dbReference type="Pfam" id="PF25995">
    <property type="entry name" value="STB6_N"/>
    <property type="match status" value="1"/>
</dbReference>
<dbReference type="InterPro" id="IPR036365">
    <property type="entry name" value="PGBD-like_sf"/>
</dbReference>
<dbReference type="GO" id="GO:0070822">
    <property type="term" value="C:Sin3-type complex"/>
    <property type="evidence" value="ECO:0007669"/>
    <property type="project" value="TreeGrafter"/>
</dbReference>
<evidence type="ECO:0000259" key="3">
    <source>
        <dbReference type="Pfam" id="PF01471"/>
    </source>
</evidence>
<dbReference type="EMBL" id="MU006601">
    <property type="protein sequence ID" value="KAF2743047.1"/>
    <property type="molecule type" value="Genomic_DNA"/>
</dbReference>
<dbReference type="PANTHER" id="PTHR31011:SF2">
    <property type="entry name" value="PROTEIN STB2-RELATED"/>
    <property type="match status" value="1"/>
</dbReference>
<keyword evidence="1" id="KW-0175">Coiled coil</keyword>
<dbReference type="AlphaFoldDB" id="A0A6A6V1G2"/>
<dbReference type="Pfam" id="PF01471">
    <property type="entry name" value="PG_binding_1"/>
    <property type="match status" value="1"/>
</dbReference>
<sequence length="925" mass="102757">MSASETHNNDTAETQPENGGNRLENESSRPTSLSSLRSPARQRFVLTDHVALRLFEEDPSVTVLVRRQPLEGYELYVVEQWACSRTHPTFVITTYSGDPKDVAWGSIVSVPADESAWSPQLRVYFKELDRFHARQTETKHGIVMVTNLGAFPSSLTVIPVPGGDVKRNMELLYVNVDLKRLGCSGRIGIKLGTPNSATQAKFHQLYRTSDKNPINAAVVELVRMCQIALIIFKKLSPAFADGLLCDCTERAIGDWWADFGAEYYTAEPHDGILGPTTVAALLGMLMGARNRLSAYNAPVGKDAFDLESTKRAISSFQKSHRLERTGFLDRQTLERLRRATAKAASKETWTMPKALKSTVAELSGKGGEMVMGMVGGDKAGIAEIETVDIDRFVDLVNGEQAKWLWHGKRKKTAATNMFSRLPGEDKSSNDDSSATSRMLSKETTQDDDEMQRKETDQSEGKAYPDADGLDKEPRDPFSKRAAIKRATEKLETGTGFHRIKGAVGRRTHQYKTSKDDAESGLDLVKTGQDKGTDTDTAPARRVATGDSAISQVQSDTPRSSFEAFSVPRNSSGDLPEVEFGSSQQVIGDKPHPLDNGHTDSDSFRNSIQLTSLPFESIPPVPLPLRRTRSWSTLDSFLTADRSPKSYPRHLSFSIAEDSVLTSSPLSPPDLDRNSNSLEAQYYFYQYTSTIARNLHSSLENLSTNEASWTAKALAALNELVAQATADATELEQLRLARSDDYQALRDEARDIVGEDRNQLNDALRDIEVLGAKLEYEIQGLRGRVEDVEEGVQELERQVEGVEMRERELDGILGGGRREGWIGWALRMLTGVGIHWHNTTTAYNISTDPTNTPPQLIQKPLRHLRPPNSKTLIPRRAPSDRRLLIHQIPIRIMLHHIPARIPPVIKYLASENMPTDAPHKLIPFAH</sequence>
<feature type="region of interest" description="Disordered" evidence="2">
    <location>
        <begin position="415"/>
        <end position="478"/>
    </location>
</feature>
<dbReference type="SUPFAM" id="SSF47090">
    <property type="entry name" value="PGBD-like"/>
    <property type="match status" value="1"/>
</dbReference>
<dbReference type="PANTHER" id="PTHR31011">
    <property type="entry name" value="PROTEIN STB2-RELATED"/>
    <property type="match status" value="1"/>
</dbReference>
<accession>A0A6A6V1G2</accession>
<dbReference type="InterPro" id="IPR002477">
    <property type="entry name" value="Peptidoglycan-bd-like"/>
</dbReference>
<feature type="compositionally biased region" description="Basic residues" evidence="2">
    <location>
        <begin position="497"/>
        <end position="511"/>
    </location>
</feature>
<feature type="coiled-coil region" evidence="1">
    <location>
        <begin position="777"/>
        <end position="804"/>
    </location>
</feature>
<proteinExistence type="predicted"/>
<name>A0A6A6V1G2_9PLEO</name>
<keyword evidence="6" id="KW-1185">Reference proteome</keyword>
<feature type="region of interest" description="Disordered" evidence="2">
    <location>
        <begin position="1"/>
        <end position="36"/>
    </location>
</feature>
<reference evidence="5" key="1">
    <citation type="journal article" date="2020" name="Stud. Mycol.">
        <title>101 Dothideomycetes genomes: a test case for predicting lifestyles and emergence of pathogens.</title>
        <authorList>
            <person name="Haridas S."/>
            <person name="Albert R."/>
            <person name="Binder M."/>
            <person name="Bloem J."/>
            <person name="Labutti K."/>
            <person name="Salamov A."/>
            <person name="Andreopoulos B."/>
            <person name="Baker S."/>
            <person name="Barry K."/>
            <person name="Bills G."/>
            <person name="Bluhm B."/>
            <person name="Cannon C."/>
            <person name="Castanera R."/>
            <person name="Culley D."/>
            <person name="Daum C."/>
            <person name="Ezra D."/>
            <person name="Gonzalez J."/>
            <person name="Henrissat B."/>
            <person name="Kuo A."/>
            <person name="Liang C."/>
            <person name="Lipzen A."/>
            <person name="Lutzoni F."/>
            <person name="Magnuson J."/>
            <person name="Mondo S."/>
            <person name="Nolan M."/>
            <person name="Ohm R."/>
            <person name="Pangilinan J."/>
            <person name="Park H.-J."/>
            <person name="Ramirez L."/>
            <person name="Alfaro M."/>
            <person name="Sun H."/>
            <person name="Tritt A."/>
            <person name="Yoshinaga Y."/>
            <person name="Zwiers L.-H."/>
            <person name="Turgeon B."/>
            <person name="Goodwin S."/>
            <person name="Spatafora J."/>
            <person name="Crous P."/>
            <person name="Grigoriev I."/>
        </authorList>
    </citation>
    <scope>NUCLEOTIDE SEQUENCE</scope>
    <source>
        <strain evidence="5">CBS 119925</strain>
    </source>
</reference>